<feature type="domain" description="Major facilitator superfamily (MFS) profile" evidence="6">
    <location>
        <begin position="19"/>
        <end position="418"/>
    </location>
</feature>
<dbReference type="EMBL" id="BMXL01000004">
    <property type="protein sequence ID" value="GHD20317.1"/>
    <property type="molecule type" value="Genomic_DNA"/>
</dbReference>
<feature type="transmembrane region" description="Helical" evidence="5">
    <location>
        <begin position="301"/>
        <end position="321"/>
    </location>
</feature>
<dbReference type="GO" id="GO:0022857">
    <property type="term" value="F:transmembrane transporter activity"/>
    <property type="evidence" value="ECO:0007669"/>
    <property type="project" value="InterPro"/>
</dbReference>
<keyword evidence="3 5" id="KW-1133">Transmembrane helix</keyword>
<dbReference type="Gene3D" id="1.20.1250.20">
    <property type="entry name" value="MFS general substrate transporter like domains"/>
    <property type="match status" value="2"/>
</dbReference>
<feature type="transmembrane region" description="Helical" evidence="5">
    <location>
        <begin position="179"/>
        <end position="201"/>
    </location>
</feature>
<organism evidence="7 8">
    <name type="scientific">Nocardiopsis kunsanensis</name>
    <dbReference type="NCBI Taxonomy" id="141693"/>
    <lineage>
        <taxon>Bacteria</taxon>
        <taxon>Bacillati</taxon>
        <taxon>Actinomycetota</taxon>
        <taxon>Actinomycetes</taxon>
        <taxon>Streptosporangiales</taxon>
        <taxon>Nocardiopsidaceae</taxon>
        <taxon>Nocardiopsis</taxon>
    </lineage>
</organism>
<feature type="transmembrane region" description="Helical" evidence="5">
    <location>
        <begin position="270"/>
        <end position="294"/>
    </location>
</feature>
<reference evidence="7 8" key="1">
    <citation type="journal article" date="2014" name="Int. J. Syst. Evol. Microbiol.">
        <title>Complete genome sequence of Corynebacterium casei LMG S-19264T (=DSM 44701T), isolated from a smear-ripened cheese.</title>
        <authorList>
            <consortium name="US DOE Joint Genome Institute (JGI-PGF)"/>
            <person name="Walter F."/>
            <person name="Albersmeier A."/>
            <person name="Kalinowski J."/>
            <person name="Ruckert C."/>
        </authorList>
    </citation>
    <scope>NUCLEOTIDE SEQUENCE [LARGE SCALE GENOMIC DNA]</scope>
    <source>
        <strain evidence="7 8">KCTC 19473</strain>
    </source>
</reference>
<gene>
    <name evidence="7" type="primary">ydeG</name>
    <name evidence="7" type="ORF">GCM10007147_12340</name>
</gene>
<evidence type="ECO:0000313" key="8">
    <source>
        <dbReference type="Proteomes" id="UP000654947"/>
    </source>
</evidence>
<dbReference type="Proteomes" id="UP000654947">
    <property type="component" value="Unassembled WGS sequence"/>
</dbReference>
<comment type="caution">
    <text evidence="7">The sequence shown here is derived from an EMBL/GenBank/DDBJ whole genome shotgun (WGS) entry which is preliminary data.</text>
</comment>
<dbReference type="PANTHER" id="PTHR23534:SF1">
    <property type="entry name" value="MAJOR FACILITATOR SUPERFAMILY PROTEIN"/>
    <property type="match status" value="1"/>
</dbReference>
<dbReference type="InterPro" id="IPR020846">
    <property type="entry name" value="MFS_dom"/>
</dbReference>
<accession>A0A918XAR7</accession>
<keyword evidence="8" id="KW-1185">Reference proteome</keyword>
<feature type="transmembrane region" description="Helical" evidence="5">
    <location>
        <begin position="58"/>
        <end position="78"/>
    </location>
</feature>
<evidence type="ECO:0000256" key="2">
    <source>
        <dbReference type="ARBA" id="ARBA00022692"/>
    </source>
</evidence>
<sequence length="426" mass="42427">MSIGKTEPVHDAAAVQGRAVLVLGLTQIVGGLGMGAMLAVGALLALELSGSDTWSGMATTMITLGAAVFALPLASLAARSGRRPGLTAGWALGALGGTVVLAAAVLDTFALFLAGMVLVGAGTATNLQARHAAADLASDRTRARDLSIVVWATTVGAVLGPNLVGPLAPFARALGLPDLLGPVVATTVGFGAGAVLTFALLRPDPLRLATHGRAADTPAAGKPTVAGALRVVAASPGALLAVVGIVATHTVMVAVMTMTPVHMSQHGSALTVIGLTISLHIAGMYALAPIVGWLTDRLGRVPMLLAGQTVLVAAAAVSGTAGHDETWVTAGLVLLGLGWSFGLVSGTALLAESLAAEVRPRVQGISDLLMNLGGAAGGGLSGFVLAQTGFAGLNLFAALFTLPVFALAVRFLIARRGWDGSDPNTA</sequence>
<dbReference type="InterPro" id="IPR011701">
    <property type="entry name" value="MFS"/>
</dbReference>
<dbReference type="AlphaFoldDB" id="A0A918XAR7"/>
<feature type="transmembrane region" description="Helical" evidence="5">
    <location>
        <begin position="238"/>
        <end position="258"/>
    </location>
</feature>
<feature type="transmembrane region" description="Helical" evidence="5">
    <location>
        <begin position="327"/>
        <end position="356"/>
    </location>
</feature>
<feature type="transmembrane region" description="Helical" evidence="5">
    <location>
        <begin position="368"/>
        <end position="386"/>
    </location>
</feature>
<dbReference type="RefSeq" id="WP_230479901.1">
    <property type="nucleotide sequence ID" value="NZ_BMXL01000004.1"/>
</dbReference>
<proteinExistence type="predicted"/>
<feature type="transmembrane region" description="Helical" evidence="5">
    <location>
        <begin position="148"/>
        <end position="167"/>
    </location>
</feature>
<dbReference type="GO" id="GO:0005886">
    <property type="term" value="C:plasma membrane"/>
    <property type="evidence" value="ECO:0007669"/>
    <property type="project" value="UniProtKB-SubCell"/>
</dbReference>
<protein>
    <submittedName>
        <fullName evidence="7">MFS-type transporter YdeG</fullName>
    </submittedName>
</protein>
<feature type="transmembrane region" description="Helical" evidence="5">
    <location>
        <begin position="20"/>
        <end position="46"/>
    </location>
</feature>
<evidence type="ECO:0000256" key="1">
    <source>
        <dbReference type="ARBA" id="ARBA00004651"/>
    </source>
</evidence>
<evidence type="ECO:0000256" key="3">
    <source>
        <dbReference type="ARBA" id="ARBA00022989"/>
    </source>
</evidence>
<comment type="subcellular location">
    <subcellularLocation>
        <location evidence="1">Cell membrane</location>
        <topology evidence="1">Multi-pass membrane protein</topology>
    </subcellularLocation>
</comment>
<dbReference type="InterPro" id="IPR036259">
    <property type="entry name" value="MFS_trans_sf"/>
</dbReference>
<dbReference type="SUPFAM" id="SSF103473">
    <property type="entry name" value="MFS general substrate transporter"/>
    <property type="match status" value="1"/>
</dbReference>
<feature type="transmembrane region" description="Helical" evidence="5">
    <location>
        <begin position="392"/>
        <end position="413"/>
    </location>
</feature>
<keyword evidence="4 5" id="KW-0472">Membrane</keyword>
<dbReference type="PANTHER" id="PTHR23534">
    <property type="entry name" value="MFS PERMEASE"/>
    <property type="match status" value="1"/>
</dbReference>
<evidence type="ECO:0000313" key="7">
    <source>
        <dbReference type="EMBL" id="GHD20317.1"/>
    </source>
</evidence>
<dbReference type="Pfam" id="PF07690">
    <property type="entry name" value="MFS_1"/>
    <property type="match status" value="1"/>
</dbReference>
<evidence type="ECO:0000256" key="5">
    <source>
        <dbReference type="SAM" id="Phobius"/>
    </source>
</evidence>
<feature type="transmembrane region" description="Helical" evidence="5">
    <location>
        <begin position="85"/>
        <end position="103"/>
    </location>
</feature>
<evidence type="ECO:0000259" key="6">
    <source>
        <dbReference type="PROSITE" id="PS50850"/>
    </source>
</evidence>
<dbReference type="PROSITE" id="PS50850">
    <property type="entry name" value="MFS"/>
    <property type="match status" value="1"/>
</dbReference>
<feature type="transmembrane region" description="Helical" evidence="5">
    <location>
        <begin position="109"/>
        <end position="127"/>
    </location>
</feature>
<evidence type="ECO:0000256" key="4">
    <source>
        <dbReference type="ARBA" id="ARBA00023136"/>
    </source>
</evidence>
<keyword evidence="2 5" id="KW-0812">Transmembrane</keyword>
<name>A0A918XAR7_9ACTN</name>